<dbReference type="Pfam" id="PF00589">
    <property type="entry name" value="Phage_integrase"/>
    <property type="match status" value="1"/>
</dbReference>
<evidence type="ECO:0000259" key="2">
    <source>
        <dbReference type="PROSITE" id="PS51898"/>
    </source>
</evidence>
<sequence>MEATFSVRVWGIQENVRGAERKTRKTYTVRWKVGARPWKATYETRALADSFRAALLTAARNGEPFSISTGRPVSMVRAAAPTSWYSFACDYVDMKWPGSAANTRRSTAEALAVITLALLRDGRVPESGQAVRTALRRWAFNTVRRTAPDCPREVQERLRWVAANTRPLSELADTQVLRGVFDAMATNLDGSRSAGTVVRRRRAILFNALEYAVELDLLSRNPVESLKWRAPKVSHAVDRRSVVNPYQARTLLRALAEERPKGARSEEWVSSGPRLVAFFALIYYAALRPEEAVNLRRADLVLPKTGWGEIHLERATPDAGRDWTDNGSHRDERQLKHRAKGEVRVVPCTPELTGLLHVHIEAYGIAPDGRLFTGLRGGELARSTYHRAWIRARKVAFTPEVYGSALAKTPYSLRHACVSTWLNGGVPPTQVAEWAGHSVDVLLKVYAKCLEGQDAEARRRALAALGAGPA</sequence>
<evidence type="ECO:0000313" key="4">
    <source>
        <dbReference type="Proteomes" id="UP000586918"/>
    </source>
</evidence>
<gene>
    <name evidence="3" type="ORF">HF519_02860</name>
</gene>
<keyword evidence="4" id="KW-1185">Reference proteome</keyword>
<dbReference type="PANTHER" id="PTHR30349">
    <property type="entry name" value="PHAGE INTEGRASE-RELATED"/>
    <property type="match status" value="1"/>
</dbReference>
<dbReference type="SUPFAM" id="SSF56349">
    <property type="entry name" value="DNA breaking-rejoining enzymes"/>
    <property type="match status" value="1"/>
</dbReference>
<dbReference type="PANTHER" id="PTHR30349:SF64">
    <property type="entry name" value="PROPHAGE INTEGRASE INTD-RELATED"/>
    <property type="match status" value="1"/>
</dbReference>
<dbReference type="GO" id="GO:0006310">
    <property type="term" value="P:DNA recombination"/>
    <property type="evidence" value="ECO:0007669"/>
    <property type="project" value="UniProtKB-KW"/>
</dbReference>
<feature type="domain" description="Tyr recombinase" evidence="2">
    <location>
        <begin position="238"/>
        <end position="459"/>
    </location>
</feature>
<proteinExistence type="predicted"/>
<organism evidence="3 4">
    <name type="scientific">Pseudonocardia bannensis</name>
    <dbReference type="NCBI Taxonomy" id="630973"/>
    <lineage>
        <taxon>Bacteria</taxon>
        <taxon>Bacillati</taxon>
        <taxon>Actinomycetota</taxon>
        <taxon>Actinomycetes</taxon>
        <taxon>Pseudonocardiales</taxon>
        <taxon>Pseudonocardiaceae</taxon>
        <taxon>Pseudonocardia</taxon>
    </lineage>
</organism>
<dbReference type="RefSeq" id="WP_169410029.1">
    <property type="nucleotide sequence ID" value="NZ_JAAXKZ010000005.1"/>
</dbReference>
<protein>
    <submittedName>
        <fullName evidence="3">Tyrosine-type recombinase/integrase</fullName>
    </submittedName>
</protein>
<dbReference type="EMBL" id="JAAXKZ010000005">
    <property type="protein sequence ID" value="NMH90539.1"/>
    <property type="molecule type" value="Genomic_DNA"/>
</dbReference>
<dbReference type="PROSITE" id="PS51898">
    <property type="entry name" value="TYR_RECOMBINASE"/>
    <property type="match status" value="1"/>
</dbReference>
<evidence type="ECO:0000256" key="1">
    <source>
        <dbReference type="ARBA" id="ARBA00023172"/>
    </source>
</evidence>
<accession>A0A848DD46</accession>
<dbReference type="InterPro" id="IPR013762">
    <property type="entry name" value="Integrase-like_cat_sf"/>
</dbReference>
<comment type="caution">
    <text evidence="3">The sequence shown here is derived from an EMBL/GenBank/DDBJ whole genome shotgun (WGS) entry which is preliminary data.</text>
</comment>
<dbReference type="InterPro" id="IPR011010">
    <property type="entry name" value="DNA_brk_join_enz"/>
</dbReference>
<dbReference type="InterPro" id="IPR050090">
    <property type="entry name" value="Tyrosine_recombinase_XerCD"/>
</dbReference>
<evidence type="ECO:0000313" key="3">
    <source>
        <dbReference type="EMBL" id="NMH90539.1"/>
    </source>
</evidence>
<reference evidence="3 4" key="1">
    <citation type="submission" date="2020-04" db="EMBL/GenBank/DDBJ databases">
        <authorList>
            <person name="Klaysubun C."/>
            <person name="Duangmal K."/>
            <person name="Lipun K."/>
        </authorList>
    </citation>
    <scope>NUCLEOTIDE SEQUENCE [LARGE SCALE GENOMIC DNA]</scope>
    <source>
        <strain evidence="3 4">DSM 45300</strain>
    </source>
</reference>
<dbReference type="InterPro" id="IPR002104">
    <property type="entry name" value="Integrase_catalytic"/>
</dbReference>
<dbReference type="GO" id="GO:0015074">
    <property type="term" value="P:DNA integration"/>
    <property type="evidence" value="ECO:0007669"/>
    <property type="project" value="InterPro"/>
</dbReference>
<dbReference type="AlphaFoldDB" id="A0A848DD46"/>
<dbReference type="Proteomes" id="UP000586918">
    <property type="component" value="Unassembled WGS sequence"/>
</dbReference>
<dbReference type="GO" id="GO:0003677">
    <property type="term" value="F:DNA binding"/>
    <property type="evidence" value="ECO:0007669"/>
    <property type="project" value="InterPro"/>
</dbReference>
<dbReference type="Gene3D" id="1.10.443.10">
    <property type="entry name" value="Intergrase catalytic core"/>
    <property type="match status" value="1"/>
</dbReference>
<keyword evidence="1" id="KW-0233">DNA recombination</keyword>
<name>A0A848DD46_9PSEU</name>